<sequence length="188" mass="19915">MKKSMNIAIAILAVTLGGGAAIGAVTVVGKSSARLCYEAAERHESDVAALAACDAALAGTEALSASDITASHVNRGIVRMRGSDLTGAIADFDAAIARDHDQAEAYLNKGLALMRQESSWHAARAEFDQAIAKGTRKPALAHFGRGIVEEHIGNVRAAYADYRRALELDPEWAEPARELARFKLMAKG</sequence>
<dbReference type="PANTHER" id="PTHR44858">
    <property type="entry name" value="TETRATRICOPEPTIDE REPEAT PROTEIN 6"/>
    <property type="match status" value="1"/>
</dbReference>
<evidence type="ECO:0000313" key="4">
    <source>
        <dbReference type="EMBL" id="PTQ07382.1"/>
    </source>
</evidence>
<dbReference type="Proteomes" id="UP000244162">
    <property type="component" value="Unassembled WGS sequence"/>
</dbReference>
<reference evidence="4 5" key="1">
    <citation type="submission" date="2017-09" db="EMBL/GenBank/DDBJ databases">
        <title>Sphingomonas panjinensis sp.nov., isolated from oil-contaminated soil.</title>
        <authorList>
            <person name="Wang L."/>
            <person name="Chen L."/>
        </authorList>
    </citation>
    <scope>NUCLEOTIDE SEQUENCE [LARGE SCALE GENOMIC DNA]</scope>
    <source>
        <strain evidence="4 5">FW-11</strain>
    </source>
</reference>
<organism evidence="4 5">
    <name type="scientific">Sphingomonas oleivorans</name>
    <dbReference type="NCBI Taxonomy" id="1735121"/>
    <lineage>
        <taxon>Bacteria</taxon>
        <taxon>Pseudomonadati</taxon>
        <taxon>Pseudomonadota</taxon>
        <taxon>Alphaproteobacteria</taxon>
        <taxon>Sphingomonadales</taxon>
        <taxon>Sphingomonadaceae</taxon>
        <taxon>Sphingomonas</taxon>
    </lineage>
</organism>
<dbReference type="GO" id="GO:0046813">
    <property type="term" value="P:receptor-mediated virion attachment to host cell"/>
    <property type="evidence" value="ECO:0007669"/>
    <property type="project" value="TreeGrafter"/>
</dbReference>
<dbReference type="Gene3D" id="1.25.40.10">
    <property type="entry name" value="Tetratricopeptide repeat domain"/>
    <property type="match status" value="1"/>
</dbReference>
<dbReference type="SUPFAM" id="SSF48452">
    <property type="entry name" value="TPR-like"/>
    <property type="match status" value="1"/>
</dbReference>
<dbReference type="SMART" id="SM00028">
    <property type="entry name" value="TPR"/>
    <property type="match status" value="2"/>
</dbReference>
<gene>
    <name evidence="4" type="ORF">CLG96_17705</name>
</gene>
<dbReference type="AlphaFoldDB" id="A0A2T5FTJ1"/>
<proteinExistence type="predicted"/>
<evidence type="ECO:0000313" key="5">
    <source>
        <dbReference type="Proteomes" id="UP000244162"/>
    </source>
</evidence>
<dbReference type="InterPro" id="IPR019734">
    <property type="entry name" value="TPR_rpt"/>
</dbReference>
<dbReference type="GO" id="GO:0009279">
    <property type="term" value="C:cell outer membrane"/>
    <property type="evidence" value="ECO:0007669"/>
    <property type="project" value="TreeGrafter"/>
</dbReference>
<protein>
    <submittedName>
        <fullName evidence="4">Uncharacterized protein</fullName>
    </submittedName>
</protein>
<keyword evidence="5" id="KW-1185">Reference proteome</keyword>
<dbReference type="PANTHER" id="PTHR44858:SF1">
    <property type="entry name" value="UDP-N-ACETYLGLUCOSAMINE--PEPTIDE N-ACETYLGLUCOSAMINYLTRANSFERASE SPINDLY-RELATED"/>
    <property type="match status" value="1"/>
</dbReference>
<dbReference type="PROSITE" id="PS50005">
    <property type="entry name" value="TPR"/>
    <property type="match status" value="1"/>
</dbReference>
<dbReference type="EMBL" id="NWBU01000018">
    <property type="protein sequence ID" value="PTQ07382.1"/>
    <property type="molecule type" value="Genomic_DNA"/>
</dbReference>
<evidence type="ECO:0000256" key="3">
    <source>
        <dbReference type="PROSITE-ProRule" id="PRU00339"/>
    </source>
</evidence>
<name>A0A2T5FTJ1_9SPHN</name>
<dbReference type="InterPro" id="IPR011990">
    <property type="entry name" value="TPR-like_helical_dom_sf"/>
</dbReference>
<evidence type="ECO:0000256" key="2">
    <source>
        <dbReference type="ARBA" id="ARBA00022803"/>
    </source>
</evidence>
<keyword evidence="1" id="KW-0677">Repeat</keyword>
<dbReference type="Pfam" id="PF13432">
    <property type="entry name" value="TPR_16"/>
    <property type="match status" value="2"/>
</dbReference>
<dbReference type="OrthoDB" id="7594766at2"/>
<accession>A0A2T5FTJ1</accession>
<keyword evidence="2 3" id="KW-0802">TPR repeat</keyword>
<dbReference type="RefSeq" id="WP_107970070.1">
    <property type="nucleotide sequence ID" value="NZ_NWBU01000018.1"/>
</dbReference>
<dbReference type="InterPro" id="IPR050498">
    <property type="entry name" value="Ycf3"/>
</dbReference>
<evidence type="ECO:0000256" key="1">
    <source>
        <dbReference type="ARBA" id="ARBA00022737"/>
    </source>
</evidence>
<feature type="repeat" description="TPR" evidence="3">
    <location>
        <begin position="139"/>
        <end position="172"/>
    </location>
</feature>
<comment type="caution">
    <text evidence="4">The sequence shown here is derived from an EMBL/GenBank/DDBJ whole genome shotgun (WGS) entry which is preliminary data.</text>
</comment>